<dbReference type="GO" id="GO:0005886">
    <property type="term" value="C:plasma membrane"/>
    <property type="evidence" value="ECO:0007669"/>
    <property type="project" value="UniProtKB-SubCell"/>
</dbReference>
<evidence type="ECO:0000256" key="4">
    <source>
        <dbReference type="ARBA" id="ARBA00022475"/>
    </source>
</evidence>
<keyword evidence="8" id="KW-0175">Coiled coil</keyword>
<dbReference type="Gene3D" id="1.20.120.350">
    <property type="entry name" value="Voltage-gated potassium channels. Chain C"/>
    <property type="match status" value="1"/>
</dbReference>
<dbReference type="OrthoDB" id="427456at2759"/>
<protein>
    <recommendedName>
        <fullName evidence="2">Voltage-gated hydrogen channel 1</fullName>
    </recommendedName>
    <alternativeName>
        <fullName evidence="12">Hydrogen voltage-gated channel 1</fullName>
    </alternativeName>
</protein>
<keyword evidence="3" id="KW-0813">Transport</keyword>
<organism evidence="15 16">
    <name type="scientific">Colletotrichum sublineola</name>
    <name type="common">Sorghum anthracnose fungus</name>
    <dbReference type="NCBI Taxonomy" id="1173701"/>
    <lineage>
        <taxon>Eukaryota</taxon>
        <taxon>Fungi</taxon>
        <taxon>Dikarya</taxon>
        <taxon>Ascomycota</taxon>
        <taxon>Pezizomycotina</taxon>
        <taxon>Sordariomycetes</taxon>
        <taxon>Hypocreomycetidae</taxon>
        <taxon>Glomerellales</taxon>
        <taxon>Glomerellaceae</taxon>
        <taxon>Colletotrichum</taxon>
        <taxon>Colletotrichum graminicola species complex</taxon>
    </lineage>
</organism>
<reference evidence="16" key="1">
    <citation type="journal article" date="2014" name="Genome Announc.">
        <title>Draft genome sequence of Colletotrichum sublineola, a destructive pathogen of cultivated sorghum.</title>
        <authorList>
            <person name="Baroncelli R."/>
            <person name="Sanz-Martin J.M."/>
            <person name="Rech G.E."/>
            <person name="Sukno S.A."/>
            <person name="Thon M.R."/>
        </authorList>
    </citation>
    <scope>NUCLEOTIDE SEQUENCE [LARGE SCALE GENOMIC DNA]</scope>
    <source>
        <strain evidence="16">TX430BB</strain>
    </source>
</reference>
<evidence type="ECO:0000313" key="16">
    <source>
        <dbReference type="Proteomes" id="UP000027238"/>
    </source>
</evidence>
<dbReference type="GO" id="GO:0034702">
    <property type="term" value="C:monoatomic ion channel complex"/>
    <property type="evidence" value="ECO:0007669"/>
    <property type="project" value="UniProtKB-KW"/>
</dbReference>
<keyword evidence="16" id="KW-1185">Reference proteome</keyword>
<dbReference type="EMBL" id="JMSE01001424">
    <property type="protein sequence ID" value="KDN61322.1"/>
    <property type="molecule type" value="Genomic_DNA"/>
</dbReference>
<dbReference type="InterPro" id="IPR031846">
    <property type="entry name" value="Hvcn1"/>
</dbReference>
<dbReference type="HOGENOM" id="CLU_076372_1_2_1"/>
<evidence type="ECO:0000256" key="7">
    <source>
        <dbReference type="ARBA" id="ARBA00022989"/>
    </source>
</evidence>
<evidence type="ECO:0000313" key="15">
    <source>
        <dbReference type="EMBL" id="KDN61322.1"/>
    </source>
</evidence>
<dbReference type="AlphaFoldDB" id="A0A066WXA6"/>
<evidence type="ECO:0000256" key="6">
    <source>
        <dbReference type="ARBA" id="ARBA00022882"/>
    </source>
</evidence>
<name>A0A066WXA6_COLSU</name>
<evidence type="ECO:0000256" key="11">
    <source>
        <dbReference type="ARBA" id="ARBA00023303"/>
    </source>
</evidence>
<keyword evidence="7 13" id="KW-1133">Transmembrane helix</keyword>
<proteinExistence type="predicted"/>
<dbReference type="GO" id="GO:0030171">
    <property type="term" value="F:voltage-gated proton channel activity"/>
    <property type="evidence" value="ECO:0007669"/>
    <property type="project" value="InterPro"/>
</dbReference>
<dbReference type="Proteomes" id="UP000027238">
    <property type="component" value="Unassembled WGS sequence"/>
</dbReference>
<evidence type="ECO:0000256" key="3">
    <source>
        <dbReference type="ARBA" id="ARBA00022448"/>
    </source>
</evidence>
<keyword evidence="6" id="KW-0851">Voltage-gated channel</keyword>
<gene>
    <name evidence="15" type="ORF">CSUB01_05260</name>
</gene>
<feature type="domain" description="Ion transport" evidence="14">
    <location>
        <begin position="63"/>
        <end position="183"/>
    </location>
</feature>
<evidence type="ECO:0000256" key="2">
    <source>
        <dbReference type="ARBA" id="ARBA00015897"/>
    </source>
</evidence>
<comment type="subcellular location">
    <subcellularLocation>
        <location evidence="1">Cell membrane</location>
        <topology evidence="1">Multi-pass membrane protein</topology>
    </subcellularLocation>
</comment>
<evidence type="ECO:0000256" key="8">
    <source>
        <dbReference type="ARBA" id="ARBA00023054"/>
    </source>
</evidence>
<sequence>MASDEESIRPLLWSFSGFRENRRPTPLSRQLSQSRTSLQDILSSRKKHYAILVLVSLDVATLMANIFVELVACDMKRDDEPWVKSTRQGLTLAGLVFSCVFLAELILCVTAFGWRYFYDWFHMLDGLVIVASFTVDVLSHGVVEEIASLVIVFRLFRFVKLVEEMSMGAVERTEGLEELLATLKRENGELKRQLAMR</sequence>
<dbReference type="InterPro" id="IPR005821">
    <property type="entry name" value="Ion_trans_dom"/>
</dbReference>
<evidence type="ECO:0000256" key="10">
    <source>
        <dbReference type="ARBA" id="ARBA00023136"/>
    </source>
</evidence>
<evidence type="ECO:0000256" key="5">
    <source>
        <dbReference type="ARBA" id="ARBA00022692"/>
    </source>
</evidence>
<evidence type="ECO:0000259" key="14">
    <source>
        <dbReference type="Pfam" id="PF00520"/>
    </source>
</evidence>
<feature type="transmembrane region" description="Helical" evidence="13">
    <location>
        <begin position="137"/>
        <end position="156"/>
    </location>
</feature>
<evidence type="ECO:0000256" key="12">
    <source>
        <dbReference type="ARBA" id="ARBA00031989"/>
    </source>
</evidence>
<dbReference type="STRING" id="1173701.A0A066WXA6"/>
<feature type="transmembrane region" description="Helical" evidence="13">
    <location>
        <begin position="49"/>
        <end position="72"/>
    </location>
</feature>
<evidence type="ECO:0000256" key="13">
    <source>
        <dbReference type="SAM" id="Phobius"/>
    </source>
</evidence>
<evidence type="ECO:0000256" key="9">
    <source>
        <dbReference type="ARBA" id="ARBA00023065"/>
    </source>
</evidence>
<dbReference type="PANTHER" id="PTHR46480">
    <property type="entry name" value="F20B24.22"/>
    <property type="match status" value="1"/>
</dbReference>
<comment type="caution">
    <text evidence="15">The sequence shown here is derived from an EMBL/GenBank/DDBJ whole genome shotgun (WGS) entry which is preliminary data.</text>
</comment>
<evidence type="ECO:0000256" key="1">
    <source>
        <dbReference type="ARBA" id="ARBA00004651"/>
    </source>
</evidence>
<dbReference type="Pfam" id="PF00520">
    <property type="entry name" value="Ion_trans"/>
    <property type="match status" value="1"/>
</dbReference>
<keyword evidence="10 13" id="KW-0472">Membrane</keyword>
<feature type="transmembrane region" description="Helical" evidence="13">
    <location>
        <begin position="92"/>
        <end position="117"/>
    </location>
</feature>
<dbReference type="eggNOG" id="ENOG502QQMU">
    <property type="taxonomic scope" value="Eukaryota"/>
</dbReference>
<dbReference type="OMA" id="WEDEELH"/>
<dbReference type="InterPro" id="IPR027359">
    <property type="entry name" value="Volt_channel_dom_sf"/>
</dbReference>
<keyword evidence="11" id="KW-0407">Ion channel</keyword>
<keyword evidence="5 13" id="KW-0812">Transmembrane</keyword>
<keyword evidence="9" id="KW-0406">Ion transport</keyword>
<accession>A0A066WXA6</accession>
<keyword evidence="4" id="KW-1003">Cell membrane</keyword>
<dbReference type="PANTHER" id="PTHR46480:SF1">
    <property type="entry name" value="VOLTAGE-GATED HYDROGEN CHANNEL 1"/>
    <property type="match status" value="1"/>
</dbReference>